<dbReference type="Proteomes" id="UP000593574">
    <property type="component" value="Unassembled WGS sequence"/>
</dbReference>
<organism evidence="2 3">
    <name type="scientific">Gossypium laxum</name>
    <dbReference type="NCBI Taxonomy" id="34288"/>
    <lineage>
        <taxon>Eukaryota</taxon>
        <taxon>Viridiplantae</taxon>
        <taxon>Streptophyta</taxon>
        <taxon>Embryophyta</taxon>
        <taxon>Tracheophyta</taxon>
        <taxon>Spermatophyta</taxon>
        <taxon>Magnoliopsida</taxon>
        <taxon>eudicotyledons</taxon>
        <taxon>Gunneridae</taxon>
        <taxon>Pentapetalae</taxon>
        <taxon>rosids</taxon>
        <taxon>malvids</taxon>
        <taxon>Malvales</taxon>
        <taxon>Malvaceae</taxon>
        <taxon>Malvoideae</taxon>
        <taxon>Gossypium</taxon>
    </lineage>
</organism>
<gene>
    <name evidence="2" type="ORF">Golax_004523</name>
</gene>
<accession>A0A7J9B0I5</accession>
<proteinExistence type="predicted"/>
<dbReference type="PANTHER" id="PTHR48200">
    <property type="entry name" value="PROTEIN, PUTATIVE-RELATED"/>
    <property type="match status" value="1"/>
</dbReference>
<reference evidence="2 3" key="1">
    <citation type="journal article" date="2019" name="Genome Biol. Evol.">
        <title>Insights into the evolution of the New World diploid cottons (Gossypium, subgenus Houzingenia) based on genome sequencing.</title>
        <authorList>
            <person name="Grover C.E."/>
            <person name="Arick M.A. 2nd"/>
            <person name="Thrash A."/>
            <person name="Conover J.L."/>
            <person name="Sanders W.S."/>
            <person name="Peterson D.G."/>
            <person name="Frelichowski J.E."/>
            <person name="Scheffler J.A."/>
            <person name="Scheffler B.E."/>
            <person name="Wendel J.F."/>
        </authorList>
    </citation>
    <scope>NUCLEOTIDE SEQUENCE [LARGE SCALE GENOMIC DNA]</scope>
    <source>
        <strain evidence="2">4</strain>
        <tissue evidence="2">Leaf</tissue>
    </source>
</reference>
<dbReference type="EMBL" id="JABEZV010440403">
    <property type="protein sequence ID" value="MBA0729845.1"/>
    <property type="molecule type" value="Genomic_DNA"/>
</dbReference>
<evidence type="ECO:0000256" key="1">
    <source>
        <dbReference type="SAM" id="Coils"/>
    </source>
</evidence>
<evidence type="ECO:0000313" key="3">
    <source>
        <dbReference type="Proteomes" id="UP000593574"/>
    </source>
</evidence>
<dbReference type="AlphaFoldDB" id="A0A7J9B0I5"/>
<comment type="caution">
    <text evidence="2">The sequence shown here is derived from an EMBL/GenBank/DDBJ whole genome shotgun (WGS) entry which is preliminary data.</text>
</comment>
<sequence>MKRLAVGPMTTLEYNEWWVSRINDNIPKISQEDGQSIEERLQVIPFELEIIRQDFERQNADLEKKIEQMEEEKINLRLDIDVQKLETEKLRKGKNKAEEEFDSLKTDYKKLRRSMRTAGLGKTSEQWREEIREEKDKDRVTELERSLHQYRNRNSTIELKASLSKIEELKERIKELEMALQNCEIRIEYLEANESRNNEQLYYLQNQIRSRDHIMGEVVAQIREVADHIQTLVVQANVLSIKYELESDRGQELALLLRKIRVLGIRAKLYL</sequence>
<keyword evidence="3" id="KW-1185">Reference proteome</keyword>
<name>A0A7J9B0I5_9ROSI</name>
<dbReference type="PANTHER" id="PTHR48200:SF1">
    <property type="entry name" value="AMINOTRANSFERASE-LIKE PLANT MOBILE DOMAIN-CONTAINING PROTEIN"/>
    <property type="match status" value="1"/>
</dbReference>
<feature type="coiled-coil region" evidence="1">
    <location>
        <begin position="48"/>
        <end position="193"/>
    </location>
</feature>
<keyword evidence="1" id="KW-0175">Coiled coil</keyword>
<protein>
    <submittedName>
        <fullName evidence="2">Uncharacterized protein</fullName>
    </submittedName>
</protein>
<evidence type="ECO:0000313" key="2">
    <source>
        <dbReference type="EMBL" id="MBA0729845.1"/>
    </source>
</evidence>